<feature type="compositionally biased region" description="Low complexity" evidence="1">
    <location>
        <begin position="98"/>
        <end position="116"/>
    </location>
</feature>
<keyword evidence="2" id="KW-0812">Transmembrane</keyword>
<keyword evidence="2" id="KW-1133">Transmembrane helix</keyword>
<reference evidence="3" key="1">
    <citation type="submission" date="2022-11" db="UniProtKB">
        <authorList>
            <consortium name="EnsemblMetazoa"/>
        </authorList>
    </citation>
    <scope>IDENTIFICATION</scope>
</reference>
<feature type="compositionally biased region" description="Basic and acidic residues" evidence="1">
    <location>
        <begin position="269"/>
        <end position="286"/>
    </location>
</feature>
<feature type="region of interest" description="Disordered" evidence="1">
    <location>
        <begin position="98"/>
        <end position="125"/>
    </location>
</feature>
<dbReference type="AlphaFoldDB" id="A0A914A580"/>
<organism evidence="3 4">
    <name type="scientific">Patiria miniata</name>
    <name type="common">Bat star</name>
    <name type="synonym">Asterina miniata</name>
    <dbReference type="NCBI Taxonomy" id="46514"/>
    <lineage>
        <taxon>Eukaryota</taxon>
        <taxon>Metazoa</taxon>
        <taxon>Echinodermata</taxon>
        <taxon>Eleutherozoa</taxon>
        <taxon>Asterozoa</taxon>
        <taxon>Asteroidea</taxon>
        <taxon>Valvatacea</taxon>
        <taxon>Valvatida</taxon>
        <taxon>Asterinidae</taxon>
        <taxon>Patiria</taxon>
    </lineage>
</organism>
<accession>A0A914A580</accession>
<evidence type="ECO:0000313" key="3">
    <source>
        <dbReference type="EnsemblMetazoa" id="XP_038058561.1"/>
    </source>
</evidence>
<evidence type="ECO:0000313" key="4">
    <source>
        <dbReference type="Proteomes" id="UP000887568"/>
    </source>
</evidence>
<name>A0A914A580_PATMI</name>
<evidence type="ECO:0000256" key="1">
    <source>
        <dbReference type="SAM" id="MobiDB-lite"/>
    </source>
</evidence>
<feature type="region of interest" description="Disordered" evidence="1">
    <location>
        <begin position="338"/>
        <end position="378"/>
    </location>
</feature>
<dbReference type="OMA" id="REDDCAC"/>
<dbReference type="GeneID" id="119729840"/>
<dbReference type="Proteomes" id="UP000887568">
    <property type="component" value="Unplaced"/>
</dbReference>
<feature type="region of interest" description="Disordered" evidence="1">
    <location>
        <begin position="233"/>
        <end position="252"/>
    </location>
</feature>
<dbReference type="OrthoDB" id="10233642at2759"/>
<dbReference type="RefSeq" id="XP_038058561.1">
    <property type="nucleotide sequence ID" value="XM_038202633.1"/>
</dbReference>
<proteinExistence type="predicted"/>
<keyword evidence="2" id="KW-0472">Membrane</keyword>
<evidence type="ECO:0000256" key="2">
    <source>
        <dbReference type="SAM" id="Phobius"/>
    </source>
</evidence>
<keyword evidence="4" id="KW-1185">Reference proteome</keyword>
<feature type="compositionally biased region" description="Polar residues" evidence="1">
    <location>
        <begin position="338"/>
        <end position="353"/>
    </location>
</feature>
<feature type="transmembrane region" description="Helical" evidence="2">
    <location>
        <begin position="178"/>
        <end position="200"/>
    </location>
</feature>
<feature type="compositionally biased region" description="Polar residues" evidence="1">
    <location>
        <begin position="419"/>
        <end position="433"/>
    </location>
</feature>
<protein>
    <submittedName>
        <fullName evidence="3">Uncharacterized protein</fullName>
    </submittedName>
</protein>
<sequence>MSYLISRLSQSVQPDRGRRDNPSRRCFSYKPGNCDEAPREDDCACITDDGIIQIGYGPRGKGEGKPPDAPIGDFCSSYSTYNGLVSFTQRPCPTTAPTITTSIPLSSPSSDVTSTTARVDGTGDAVMSTPVRNPNVYTSLQLTTQESSVAVTDGNEVYSSPTHDPTDEGAPKINVITWLLPALAAGLVIIIALVALLMYIRRRRNLRRSHQLDCLSHSRSDKVNSRVLFSASPANISQGGMNDEGDDVMPSGAQRIPLLTSSANGTNLDDGHERPREVAMRRRSDAAESTDSIESRNRASQPSLRDYEEVPDRNSSGLSSNYIYDYAAIDNLPVSTGVNLGSHNKSPPNQSNHEPPMVHPAPPATDPGRPDSKYDDVVVGNNSDQLVVDVEQDRAYVNQKVFAKRRLGKDKQAPKRSVAGTNYPPSDRSQQPVRSFITARDPPVPTDDAYAYVEIPFNTIPSPCDSPPACAEGAVPTQSPLCDGGYQALNPAGLEGENKYTPLILEKE</sequence>
<feature type="region of interest" description="Disordered" evidence="1">
    <location>
        <begin position="1"/>
        <end position="24"/>
    </location>
</feature>
<feature type="region of interest" description="Disordered" evidence="1">
    <location>
        <begin position="406"/>
        <end position="442"/>
    </location>
</feature>
<feature type="region of interest" description="Disordered" evidence="1">
    <location>
        <begin position="260"/>
        <end position="317"/>
    </location>
</feature>
<feature type="compositionally biased region" description="Polar residues" evidence="1">
    <location>
        <begin position="287"/>
        <end position="303"/>
    </location>
</feature>
<dbReference type="EnsemblMetazoa" id="XM_038202633.1">
    <property type="protein sequence ID" value="XP_038058561.1"/>
    <property type="gene ID" value="LOC119729840"/>
</dbReference>